<name>A0AA86T0Z2_9BACT</name>
<reference evidence="1" key="1">
    <citation type="submission" date="2022-10" db="EMBL/GenBank/DDBJ databases">
        <authorList>
            <person name="Koch H."/>
        </authorList>
    </citation>
    <scope>NUCLEOTIDE SEQUENCE</scope>
    <source>
        <strain evidence="1">DNF</strain>
    </source>
</reference>
<dbReference type="EMBL" id="OX365700">
    <property type="protein sequence ID" value="CAI4029810.1"/>
    <property type="molecule type" value="Genomic_DNA"/>
</dbReference>
<protein>
    <submittedName>
        <fullName evidence="1">Uncharacterized protein</fullName>
    </submittedName>
</protein>
<proteinExistence type="predicted"/>
<evidence type="ECO:0000313" key="1">
    <source>
        <dbReference type="EMBL" id="CAI4029810.1"/>
    </source>
</evidence>
<keyword evidence="2" id="KW-1185">Reference proteome</keyword>
<dbReference type="KEGG" id="nti:DNFV4_00229"/>
<dbReference type="AlphaFoldDB" id="A0AA86T0Z2"/>
<gene>
    <name evidence="1" type="ORF">DNFV4_00229</name>
</gene>
<accession>A0AA86T0Z2</accession>
<sequence length="53" mass="6307">MLFCPVPKRIDYCTKLATVHWFDIEEIVSKGYGKWIELIEHINVGRRELQAIF</sequence>
<dbReference type="Proteomes" id="UP001179121">
    <property type="component" value="Chromosome"/>
</dbReference>
<evidence type="ECO:0000313" key="2">
    <source>
        <dbReference type="Proteomes" id="UP001179121"/>
    </source>
</evidence>
<organism evidence="1 2">
    <name type="scientific">Nitrospira tepida</name>
    <dbReference type="NCBI Taxonomy" id="2973512"/>
    <lineage>
        <taxon>Bacteria</taxon>
        <taxon>Pseudomonadati</taxon>
        <taxon>Nitrospirota</taxon>
        <taxon>Nitrospiria</taxon>
        <taxon>Nitrospirales</taxon>
        <taxon>Nitrospiraceae</taxon>
        <taxon>Nitrospira</taxon>
    </lineage>
</organism>